<reference evidence="1" key="1">
    <citation type="submission" date="2023-04" db="EMBL/GenBank/DDBJ databases">
        <authorList>
            <person name="Vijverberg K."/>
            <person name="Xiong W."/>
            <person name="Schranz E."/>
        </authorList>
    </citation>
    <scope>NUCLEOTIDE SEQUENCE</scope>
</reference>
<gene>
    <name evidence="1" type="ORF">LSALG_LOCUS4528</name>
</gene>
<evidence type="ECO:0000313" key="2">
    <source>
        <dbReference type="Proteomes" id="UP001177003"/>
    </source>
</evidence>
<name>A0AA35YAC2_LACSI</name>
<sequence length="244" mass="26955">MDNGGDLVVGTQLGKRKRALLEEDEETEVADLCTESQDNHEVCSRCGGTHRFAYHRSFQVQLSYFGCGGSSGTNVHRSSGGQGRATINLCCLHPSMSQPNTTTNNCNNMEKRKLIWRKRLGGEEDGVGLFEDQIEFNSYRDNAFEDEVEDTNEDLFDKLVDDDDDGYKVTPLSSETTKLVDGNDSDDAKAFANLGINDVSTKVEDLGKVGVEIPKPKSIIQISGNDSVDSEDSYKFENPKITFC</sequence>
<accession>A0AA35YAC2</accession>
<evidence type="ECO:0000313" key="1">
    <source>
        <dbReference type="EMBL" id="CAI9263853.1"/>
    </source>
</evidence>
<dbReference type="AlphaFoldDB" id="A0AA35YAC2"/>
<dbReference type="EMBL" id="OX465086">
    <property type="protein sequence ID" value="CAI9263853.1"/>
    <property type="molecule type" value="Genomic_DNA"/>
</dbReference>
<keyword evidence="2" id="KW-1185">Reference proteome</keyword>
<organism evidence="1 2">
    <name type="scientific">Lactuca saligna</name>
    <name type="common">Willowleaf lettuce</name>
    <dbReference type="NCBI Taxonomy" id="75948"/>
    <lineage>
        <taxon>Eukaryota</taxon>
        <taxon>Viridiplantae</taxon>
        <taxon>Streptophyta</taxon>
        <taxon>Embryophyta</taxon>
        <taxon>Tracheophyta</taxon>
        <taxon>Spermatophyta</taxon>
        <taxon>Magnoliopsida</taxon>
        <taxon>eudicotyledons</taxon>
        <taxon>Gunneridae</taxon>
        <taxon>Pentapetalae</taxon>
        <taxon>asterids</taxon>
        <taxon>campanulids</taxon>
        <taxon>Asterales</taxon>
        <taxon>Asteraceae</taxon>
        <taxon>Cichorioideae</taxon>
        <taxon>Cichorieae</taxon>
        <taxon>Lactucinae</taxon>
        <taxon>Lactuca</taxon>
    </lineage>
</organism>
<protein>
    <submittedName>
        <fullName evidence="1">Uncharacterized protein</fullName>
    </submittedName>
</protein>
<dbReference type="Proteomes" id="UP001177003">
    <property type="component" value="Chromosome 0"/>
</dbReference>
<proteinExistence type="predicted"/>